<evidence type="ECO:0000313" key="3">
    <source>
        <dbReference type="Proteomes" id="UP001157126"/>
    </source>
</evidence>
<evidence type="ECO:0000256" key="1">
    <source>
        <dbReference type="SAM" id="MobiDB-lite"/>
    </source>
</evidence>
<feature type="region of interest" description="Disordered" evidence="1">
    <location>
        <begin position="94"/>
        <end position="151"/>
    </location>
</feature>
<reference evidence="3" key="1">
    <citation type="journal article" date="2019" name="Int. J. Syst. Evol. Microbiol.">
        <title>The Global Catalogue of Microorganisms (GCM) 10K type strain sequencing project: providing services to taxonomists for standard genome sequencing and annotation.</title>
        <authorList>
            <consortium name="The Broad Institute Genomics Platform"/>
            <consortium name="The Broad Institute Genome Sequencing Center for Infectious Disease"/>
            <person name="Wu L."/>
            <person name="Ma J."/>
        </authorList>
    </citation>
    <scope>NUCLEOTIDE SEQUENCE [LARGE SCALE GENOMIC DNA]</scope>
    <source>
        <strain evidence="3">NBRC 113072</strain>
    </source>
</reference>
<proteinExistence type="predicted"/>
<feature type="compositionally biased region" description="Basic and acidic residues" evidence="1">
    <location>
        <begin position="369"/>
        <end position="378"/>
    </location>
</feature>
<evidence type="ECO:0000313" key="2">
    <source>
        <dbReference type="EMBL" id="GMA38649.1"/>
    </source>
</evidence>
<accession>A0ABQ6IL64</accession>
<gene>
    <name evidence="2" type="ORF">GCM10025883_06940</name>
</gene>
<dbReference type="Proteomes" id="UP001157126">
    <property type="component" value="Unassembled WGS sequence"/>
</dbReference>
<feature type="region of interest" description="Disordered" evidence="1">
    <location>
        <begin position="276"/>
        <end position="306"/>
    </location>
</feature>
<sequence>MHEPAPLDDALEHDDDAQVAGLGQRCLGRLAQHVLVQQIGHALDPVVAAQRVAHPRQLGEGDVATQRLHGGDDLGGCGVAGDERRGAHVLGQRHRLLRSTAPGDDDGQSARGRLDEGDAEGLVRRQVDQDVVGGEERADERGVDHAGERHPVGEPQLADALLELRAQGSVADEREVPGPLGVALDGEGEALDQPLDPLALDEAAHVEPAVGATHRCGPQGDVVEPDWVGHGPDDLGLLPTEPAQYARGLVADGDDGLRTRDGGAVVGGGVEVLEHGPHVGGVLGDDEPGRARQQRRDGGAGGGSHMRVDVRRLTDVVQRVLQQRLPLDVDGLVPRRHRIHRGVHPHDPRLGTLLDLRPGGPRLTLDRGGVDVDDRDRVPVVPGQGRDGVAHETAPHRVVLRGVPGRDDDEFVVPLVGVGRGVEGADVRQRVLLRRGRWVLRQPNRALRQPFAGTRTSRPPRRNRRL</sequence>
<feature type="compositionally biased region" description="Basic and acidic residues" evidence="1">
    <location>
        <begin position="112"/>
        <end position="151"/>
    </location>
</feature>
<dbReference type="EMBL" id="BSUO01000001">
    <property type="protein sequence ID" value="GMA38649.1"/>
    <property type="molecule type" value="Genomic_DNA"/>
</dbReference>
<name>A0ABQ6IL64_9MICO</name>
<feature type="compositionally biased region" description="Basic and acidic residues" evidence="1">
    <location>
        <begin position="287"/>
        <end position="298"/>
    </location>
</feature>
<feature type="region of interest" description="Disordered" evidence="1">
    <location>
        <begin position="369"/>
        <end position="389"/>
    </location>
</feature>
<keyword evidence="3" id="KW-1185">Reference proteome</keyword>
<comment type="caution">
    <text evidence="2">The sequence shown here is derived from an EMBL/GenBank/DDBJ whole genome shotgun (WGS) entry which is preliminary data.</text>
</comment>
<feature type="region of interest" description="Disordered" evidence="1">
    <location>
        <begin position="447"/>
        <end position="466"/>
    </location>
</feature>
<organism evidence="2 3">
    <name type="scientific">Mobilicoccus caccae</name>
    <dbReference type="NCBI Taxonomy" id="1859295"/>
    <lineage>
        <taxon>Bacteria</taxon>
        <taxon>Bacillati</taxon>
        <taxon>Actinomycetota</taxon>
        <taxon>Actinomycetes</taxon>
        <taxon>Micrococcales</taxon>
        <taxon>Dermatophilaceae</taxon>
        <taxon>Mobilicoccus</taxon>
    </lineage>
</organism>
<protein>
    <submittedName>
        <fullName evidence="2">Uncharacterized protein</fullName>
    </submittedName>
</protein>